<feature type="region of interest" description="Disordered" evidence="1">
    <location>
        <begin position="413"/>
        <end position="453"/>
    </location>
</feature>
<name>V6LM15_9EUKA</name>
<feature type="domain" description="EGF-like" evidence="2">
    <location>
        <begin position="152"/>
        <end position="186"/>
    </location>
</feature>
<dbReference type="InterPro" id="IPR000742">
    <property type="entry name" value="EGF"/>
</dbReference>
<dbReference type="AlphaFoldDB" id="V6LM15"/>
<organism evidence="3">
    <name type="scientific">Spironucleus salmonicida</name>
    <dbReference type="NCBI Taxonomy" id="348837"/>
    <lineage>
        <taxon>Eukaryota</taxon>
        <taxon>Metamonada</taxon>
        <taxon>Diplomonadida</taxon>
        <taxon>Hexamitidae</taxon>
        <taxon>Hexamitinae</taxon>
        <taxon>Spironucleus</taxon>
    </lineage>
</organism>
<evidence type="ECO:0000256" key="1">
    <source>
        <dbReference type="SAM" id="MobiDB-lite"/>
    </source>
</evidence>
<proteinExistence type="predicted"/>
<dbReference type="SUPFAM" id="SSF57184">
    <property type="entry name" value="Growth factor receptor domain"/>
    <property type="match status" value="1"/>
</dbReference>
<reference evidence="3" key="1">
    <citation type="journal article" date="2014" name="PLoS Genet.">
        <title>The Genome of Spironucleus salmonicida Highlights a Fish Pathogen Adapted to Fluctuating Environments.</title>
        <authorList>
            <person name="Xu F."/>
            <person name="Jerlstrom-Hultqvist J."/>
            <person name="Einarsson E."/>
            <person name="Astvaldsson A."/>
            <person name="Svard S.G."/>
            <person name="Andersson J.O."/>
        </authorList>
    </citation>
    <scope>NUCLEOTIDE SEQUENCE</scope>
</reference>
<dbReference type="VEuPathDB" id="GiardiaDB:SS50377_24844"/>
<protein>
    <submittedName>
        <fullName evidence="3">Cysteine-rich protein</fullName>
    </submittedName>
</protein>
<dbReference type="SMART" id="SM00181">
    <property type="entry name" value="EGF"/>
    <property type="match status" value="4"/>
</dbReference>
<dbReference type="EMBL" id="KI546111">
    <property type="protein sequence ID" value="EST44751.1"/>
    <property type="molecule type" value="Genomic_DNA"/>
</dbReference>
<evidence type="ECO:0000259" key="2">
    <source>
        <dbReference type="SMART" id="SM00181"/>
    </source>
</evidence>
<gene>
    <name evidence="3" type="ORF">SS50377_15373</name>
</gene>
<accession>V6LM15</accession>
<evidence type="ECO:0000313" key="3">
    <source>
        <dbReference type="EMBL" id="EST44751.1"/>
    </source>
</evidence>
<feature type="domain" description="EGF-like" evidence="2">
    <location>
        <begin position="305"/>
        <end position="349"/>
    </location>
</feature>
<feature type="compositionally biased region" description="Polar residues" evidence="1">
    <location>
        <begin position="413"/>
        <end position="436"/>
    </location>
</feature>
<dbReference type="InterPro" id="IPR009030">
    <property type="entry name" value="Growth_fac_rcpt_cys_sf"/>
</dbReference>
<feature type="domain" description="EGF-like" evidence="2">
    <location>
        <begin position="239"/>
        <end position="281"/>
    </location>
</feature>
<feature type="domain" description="EGF-like" evidence="2">
    <location>
        <begin position="80"/>
        <end position="118"/>
    </location>
</feature>
<sequence>MGTDCMQCQEGFVFENSQCLQICDTCNGKDCVVQLRIEICFGACFTGYIGDSCQVCDAPNGYFPVLSWCYQKCDTCVYGECFNTESGDVICTSCYDNRVGTQCNNCLDGYILAMEKCQKQVTEDKCFLVDVDLICIGCRPGKVLADATCHDVCLYPSCQGTCYLTDVSFICLDCYNGFLLVDQKCYEQTENPKGDCYIKSEEIICICYPGFSGVDCSSCIGIIQNERCYIRDGSITSGTCYKDALDAMDKFCQTCQYNYQLPLCQECSPGYEIDLVAMTCSVCATGYLDSNLLPPDQLSQVGPDRCIAKCVSCLNGDCYYQGDAIFCIQCKRGMIRLLRAKRALPVICSLARTVSWIGIQNSGKTTLKVCIFCRSYNLHPLFLVCFSRTIFETSNSCSSSLRPRKRRIQFTRASSRTRQAMRSASSRRPTTISSTFAPAAGPHRPLGDAGAPPRAAHLPEVLNVAPVVPAKDIHLSGGRGAAVPPV</sequence>